<accession>A0ABM8H757</accession>
<evidence type="ECO:0000256" key="1">
    <source>
        <dbReference type="ARBA" id="ARBA00007553"/>
    </source>
</evidence>
<dbReference type="SUPFAM" id="SSF55846">
    <property type="entry name" value="N-acetylmuramoyl-L-alanine amidase-like"/>
    <property type="match status" value="1"/>
</dbReference>
<evidence type="ECO:0000313" key="5">
    <source>
        <dbReference type="EMBL" id="BDZ56687.1"/>
    </source>
</evidence>
<keyword evidence="6" id="KW-1185">Reference proteome</keyword>
<proteinExistence type="inferred from homology"/>
<dbReference type="PANTHER" id="PTHR11022">
    <property type="entry name" value="PEPTIDOGLYCAN RECOGNITION PROTEIN"/>
    <property type="match status" value="1"/>
</dbReference>
<evidence type="ECO:0000313" key="6">
    <source>
        <dbReference type="Proteomes" id="UP001321421"/>
    </source>
</evidence>
<dbReference type="InterPro" id="IPR015510">
    <property type="entry name" value="PGRP"/>
</dbReference>
<dbReference type="SMART" id="SM00644">
    <property type="entry name" value="Ami_2"/>
    <property type="match status" value="1"/>
</dbReference>
<dbReference type="InterPro" id="IPR006619">
    <property type="entry name" value="PGRP_domain_met/bac"/>
</dbReference>
<dbReference type="Gene3D" id="1.10.101.10">
    <property type="entry name" value="PGBD-like superfamily/PGBD"/>
    <property type="match status" value="2"/>
</dbReference>
<dbReference type="SMART" id="SM00701">
    <property type="entry name" value="PGRP"/>
    <property type="match status" value="1"/>
</dbReference>
<sequence length="354" mass="37273">MPAITRRTLLGSALGAAALTGAATHNAPGAAAVERPSIIGTATWGAEPAREPITMVGPPRTIVVHHTASANVSDVSQQAAYDIARQIQQWHFARGWADTGQHFTVSRGGFVLEGRHRTLEGLDGGQRQFPLGAHSLSQNRTALGIENQGTYTSTLPPAAQWQSLVRLCAFLCQTYALAPSAIQGHRTFDSTDCPGDAFFAELPRLRTDVAALLGGGGGTTQRPWPVLRPGATGFRVTCAQRLLRQAGHEAPTGGVFDDPTTAAVKAFQSSRSLDPDGVVGRLTWEAPLALTRRNGDRGEGVRAVQTALTARGASVTVDGIFGSVTQAAVERFQDAQGLTVDGVVGLDTWSRLLA</sequence>
<feature type="signal peptide" evidence="2">
    <location>
        <begin position="1"/>
        <end position="27"/>
    </location>
</feature>
<organism evidence="5 6">
    <name type="scientific">Barrientosiimonas endolithica</name>
    <dbReference type="NCBI Taxonomy" id="1535208"/>
    <lineage>
        <taxon>Bacteria</taxon>
        <taxon>Bacillati</taxon>
        <taxon>Actinomycetota</taxon>
        <taxon>Actinomycetes</taxon>
        <taxon>Micrococcales</taxon>
        <taxon>Dermacoccaceae</taxon>
        <taxon>Barrientosiimonas</taxon>
    </lineage>
</organism>
<feature type="domain" description="N-acetylmuramoyl-L-alanine amidase" evidence="3">
    <location>
        <begin position="45"/>
        <end position="195"/>
    </location>
</feature>
<feature type="chain" id="PRO_5046691396" evidence="2">
    <location>
        <begin position="28"/>
        <end position="354"/>
    </location>
</feature>
<dbReference type="Pfam" id="PF01510">
    <property type="entry name" value="Amidase_2"/>
    <property type="match status" value="1"/>
</dbReference>
<dbReference type="InterPro" id="IPR036505">
    <property type="entry name" value="Amidase/PGRP_sf"/>
</dbReference>
<dbReference type="InterPro" id="IPR002502">
    <property type="entry name" value="Amidase_domain"/>
</dbReference>
<gene>
    <name evidence="5" type="ORF">GCM10025872_03440</name>
</gene>
<dbReference type="PROSITE" id="PS51318">
    <property type="entry name" value="TAT"/>
    <property type="match status" value="1"/>
</dbReference>
<feature type="domain" description="Peptidoglycan recognition protein family" evidence="4">
    <location>
        <begin position="36"/>
        <end position="189"/>
    </location>
</feature>
<dbReference type="InterPro" id="IPR006311">
    <property type="entry name" value="TAT_signal"/>
</dbReference>
<dbReference type="InterPro" id="IPR036366">
    <property type="entry name" value="PGBDSf"/>
</dbReference>
<evidence type="ECO:0000259" key="4">
    <source>
        <dbReference type="SMART" id="SM00701"/>
    </source>
</evidence>
<evidence type="ECO:0000256" key="2">
    <source>
        <dbReference type="SAM" id="SignalP"/>
    </source>
</evidence>
<dbReference type="Proteomes" id="UP001321421">
    <property type="component" value="Chromosome"/>
</dbReference>
<dbReference type="InterPro" id="IPR036365">
    <property type="entry name" value="PGBD-like_sf"/>
</dbReference>
<dbReference type="Pfam" id="PF01471">
    <property type="entry name" value="PG_binding_1"/>
    <property type="match status" value="2"/>
</dbReference>
<dbReference type="InterPro" id="IPR002477">
    <property type="entry name" value="Peptidoglycan-bd-like"/>
</dbReference>
<dbReference type="Gene3D" id="3.40.80.10">
    <property type="entry name" value="Peptidoglycan recognition protein-like"/>
    <property type="match status" value="1"/>
</dbReference>
<dbReference type="CDD" id="cd06583">
    <property type="entry name" value="PGRP"/>
    <property type="match status" value="1"/>
</dbReference>
<keyword evidence="2" id="KW-0732">Signal</keyword>
<name>A0ABM8H757_9MICO</name>
<dbReference type="PANTHER" id="PTHR11022:SF41">
    <property type="entry name" value="PEPTIDOGLYCAN-RECOGNITION PROTEIN LC-RELATED"/>
    <property type="match status" value="1"/>
</dbReference>
<evidence type="ECO:0000259" key="3">
    <source>
        <dbReference type="SMART" id="SM00644"/>
    </source>
</evidence>
<reference evidence="6" key="1">
    <citation type="journal article" date="2019" name="Int. J. Syst. Evol. Microbiol.">
        <title>The Global Catalogue of Microorganisms (GCM) 10K type strain sequencing project: providing services to taxonomists for standard genome sequencing and annotation.</title>
        <authorList>
            <consortium name="The Broad Institute Genomics Platform"/>
            <consortium name="The Broad Institute Genome Sequencing Center for Infectious Disease"/>
            <person name="Wu L."/>
            <person name="Ma J."/>
        </authorList>
    </citation>
    <scope>NUCLEOTIDE SEQUENCE [LARGE SCALE GENOMIC DNA]</scope>
    <source>
        <strain evidence="6">NBRC 110608</strain>
    </source>
</reference>
<comment type="similarity">
    <text evidence="1">Belongs to the N-acetylmuramoyl-L-alanine amidase 2 family.</text>
</comment>
<dbReference type="SUPFAM" id="SSF47090">
    <property type="entry name" value="PGBD-like"/>
    <property type="match status" value="2"/>
</dbReference>
<dbReference type="EMBL" id="AP027735">
    <property type="protein sequence ID" value="BDZ56687.1"/>
    <property type="molecule type" value="Genomic_DNA"/>
</dbReference>
<protein>
    <submittedName>
        <fullName evidence="5">N-acetylmuramoyl-L-alanine amidase</fullName>
    </submittedName>
</protein>
<dbReference type="RefSeq" id="WP_289232140.1">
    <property type="nucleotide sequence ID" value="NZ_AP027735.1"/>
</dbReference>